<feature type="transmembrane region" description="Helical" evidence="1">
    <location>
        <begin position="332"/>
        <end position="351"/>
    </location>
</feature>
<keyword evidence="1" id="KW-0472">Membrane</keyword>
<keyword evidence="3" id="KW-1185">Reference proteome</keyword>
<feature type="transmembrane region" description="Helical" evidence="1">
    <location>
        <begin position="52"/>
        <end position="75"/>
    </location>
</feature>
<protein>
    <submittedName>
        <fullName evidence="2">Uncharacterized protein</fullName>
    </submittedName>
</protein>
<name>A0A4R6RZC4_9MICO</name>
<accession>A0A4R6RZC4</accession>
<feature type="transmembrane region" description="Helical" evidence="1">
    <location>
        <begin position="267"/>
        <end position="283"/>
    </location>
</feature>
<evidence type="ECO:0000313" key="3">
    <source>
        <dbReference type="Proteomes" id="UP000295601"/>
    </source>
</evidence>
<evidence type="ECO:0000256" key="1">
    <source>
        <dbReference type="SAM" id="Phobius"/>
    </source>
</evidence>
<proteinExistence type="predicted"/>
<comment type="caution">
    <text evidence="2">The sequence shown here is derived from an EMBL/GenBank/DDBJ whole genome shotgun (WGS) entry which is preliminary data.</text>
</comment>
<feature type="transmembrane region" description="Helical" evidence="1">
    <location>
        <begin position="303"/>
        <end position="326"/>
    </location>
</feature>
<feature type="transmembrane region" description="Helical" evidence="1">
    <location>
        <begin position="175"/>
        <end position="193"/>
    </location>
</feature>
<feature type="transmembrane region" description="Helical" evidence="1">
    <location>
        <begin position="237"/>
        <end position="255"/>
    </location>
</feature>
<keyword evidence="1" id="KW-0812">Transmembrane</keyword>
<evidence type="ECO:0000313" key="2">
    <source>
        <dbReference type="EMBL" id="TDP91646.1"/>
    </source>
</evidence>
<gene>
    <name evidence="2" type="ORF">EDF62_2265</name>
</gene>
<keyword evidence="1" id="KW-1133">Transmembrane helix</keyword>
<feature type="transmembrane region" description="Helical" evidence="1">
    <location>
        <begin position="141"/>
        <end position="163"/>
    </location>
</feature>
<organism evidence="2 3">
    <name type="scientific">Leucobacter luti</name>
    <dbReference type="NCBI Taxonomy" id="340320"/>
    <lineage>
        <taxon>Bacteria</taxon>
        <taxon>Bacillati</taxon>
        <taxon>Actinomycetota</taxon>
        <taxon>Actinomycetes</taxon>
        <taxon>Micrococcales</taxon>
        <taxon>Microbacteriaceae</taxon>
        <taxon>Leucobacter</taxon>
    </lineage>
</organism>
<dbReference type="Proteomes" id="UP000295601">
    <property type="component" value="Unassembled WGS sequence"/>
</dbReference>
<dbReference type="AlphaFoldDB" id="A0A4R6RZC4"/>
<dbReference type="EMBL" id="SNYA01000005">
    <property type="protein sequence ID" value="TDP91646.1"/>
    <property type="molecule type" value="Genomic_DNA"/>
</dbReference>
<feature type="transmembrane region" description="Helical" evidence="1">
    <location>
        <begin position="109"/>
        <end position="129"/>
    </location>
</feature>
<sequence length="383" mass="41294">MAASTHVKQPCGTPREYQVSFSYGKTWFFRCGFAAVTGEVVEIAPSSGDSRYALVGWWILTAFFLVILFGLSAFVSGLNKVDYFEGLDSVARSFGGSSDGKRFDTGPGFGFLGLIGAIVIALAVTLRFGSDWLVFSDRTQGVLTVVLVGGTLGTTLLAAATVLNVVLGRAGIVDGLLLLLGSYLVTIFGQLIAREPVASDVLRAANSRLEKLERVARDRGIPAEWPEQLPGRAVSEWAFWVAPIAGALLCTAPGLLTDEVAPRELSIVLLFSLGGVIFIQVAWRSRASYFSDALSDRVGGWYLVSLGVAILLLGYAYSVVFSALWLQRGFPLMLLVLAPILFPGVGTRSRVLRSIRERKSIHELERARVWRDKAAARIAGGVT</sequence>
<reference evidence="2 3" key="1">
    <citation type="submission" date="2019-03" db="EMBL/GenBank/DDBJ databases">
        <title>Genomic analyses of the natural microbiome of Caenorhabditis elegans.</title>
        <authorList>
            <person name="Samuel B."/>
        </authorList>
    </citation>
    <scope>NUCLEOTIDE SEQUENCE [LARGE SCALE GENOMIC DNA]</scope>
    <source>
        <strain evidence="2 3">JUb18</strain>
    </source>
</reference>